<evidence type="ECO:0000256" key="3">
    <source>
        <dbReference type="ARBA" id="ARBA00022737"/>
    </source>
</evidence>
<feature type="compositionally biased region" description="Basic residues" evidence="9">
    <location>
        <begin position="154"/>
        <end position="163"/>
    </location>
</feature>
<dbReference type="RefSeq" id="XP_026743995.1">
    <property type="nucleotide sequence ID" value="XM_026888194.1"/>
</dbReference>
<feature type="domain" description="C2H2-type" evidence="10">
    <location>
        <begin position="325"/>
        <end position="352"/>
    </location>
</feature>
<dbReference type="Gene3D" id="3.30.160.60">
    <property type="entry name" value="Classic Zinc Finger"/>
    <property type="match status" value="3"/>
</dbReference>
<dbReference type="SMART" id="SM00355">
    <property type="entry name" value="ZnF_C2H2"/>
    <property type="match status" value="5"/>
</dbReference>
<feature type="domain" description="ZAD" evidence="11">
    <location>
        <begin position="11"/>
        <end position="92"/>
    </location>
</feature>
<protein>
    <submittedName>
        <fullName evidence="13">Zinc finger protein 57-like isoform X4</fullName>
    </submittedName>
</protein>
<dbReference type="PANTHER" id="PTHR24394">
    <property type="entry name" value="ZINC FINGER PROTEIN"/>
    <property type="match status" value="1"/>
</dbReference>
<evidence type="ECO:0000313" key="13">
    <source>
        <dbReference type="RefSeq" id="XP_026743995.1"/>
    </source>
</evidence>
<evidence type="ECO:0000256" key="6">
    <source>
        <dbReference type="ARBA" id="ARBA00023242"/>
    </source>
</evidence>
<dbReference type="GO" id="GO:0008270">
    <property type="term" value="F:zinc ion binding"/>
    <property type="evidence" value="ECO:0007669"/>
    <property type="project" value="UniProtKB-UniRule"/>
</dbReference>
<comment type="subcellular location">
    <subcellularLocation>
        <location evidence="1">Nucleus</location>
    </subcellularLocation>
</comment>
<evidence type="ECO:0000256" key="5">
    <source>
        <dbReference type="ARBA" id="ARBA00022833"/>
    </source>
</evidence>
<feature type="domain" description="C2H2-type" evidence="10">
    <location>
        <begin position="210"/>
        <end position="238"/>
    </location>
</feature>
<feature type="domain" description="C2H2-type" evidence="10">
    <location>
        <begin position="353"/>
        <end position="376"/>
    </location>
</feature>
<feature type="domain" description="C2H2-type" evidence="10">
    <location>
        <begin position="297"/>
        <end position="324"/>
    </location>
</feature>
<sequence>MSNDSWKLESDLCRCCHSEGKFKNLSMPCKNSDFEEIYSDMLKNCFDISLEPIEGLLCTATYTICDGCICRLRDATDFRKQVLACEERFRDMYDRNVFKATEPVVVGVKDEPDTFTDADEEFKKESSQDDNDEFEDSLDMHYEDDHTQVVESTKKKKKSKKTDKKGCRAVGRPRKEKQDSLEDEQGKKKESTKQATYYTLETEEDGAKKYTCTTCKRSYKSLGSVVQHYRHVHLRLRPKLRSCYLCPIKVPGHVRAFHLEKEHGIPAPTCNACGKKFAYPFQVLRHQKYHHMGEKSFACEHCPMKFNSAANLAQHAIKHSSLRVHKCEICEKAFKWKKNLRTHIMMHLDERRHVCSVCQDAFVQQTSLKYHIMKRHPEMV</sequence>
<keyword evidence="2 8" id="KW-0479">Metal-binding</keyword>
<evidence type="ECO:0000256" key="2">
    <source>
        <dbReference type="ARBA" id="ARBA00022723"/>
    </source>
</evidence>
<evidence type="ECO:0000256" key="4">
    <source>
        <dbReference type="ARBA" id="ARBA00022771"/>
    </source>
</evidence>
<gene>
    <name evidence="13" type="primary">LOC113505471</name>
</gene>
<dbReference type="FunFam" id="3.30.160.60:FF:000145">
    <property type="entry name" value="Zinc finger protein 574"/>
    <property type="match status" value="1"/>
</dbReference>
<feature type="compositionally biased region" description="Basic and acidic residues" evidence="9">
    <location>
        <begin position="176"/>
        <end position="192"/>
    </location>
</feature>
<evidence type="ECO:0000256" key="1">
    <source>
        <dbReference type="ARBA" id="ARBA00004123"/>
    </source>
</evidence>
<dbReference type="SUPFAM" id="SSF57667">
    <property type="entry name" value="beta-beta-alpha zinc fingers"/>
    <property type="match status" value="2"/>
</dbReference>
<keyword evidence="4 7" id="KW-0863">Zinc-finger</keyword>
<keyword evidence="3" id="KW-0677">Repeat</keyword>
<proteinExistence type="predicted"/>
<dbReference type="InterPro" id="IPR036236">
    <property type="entry name" value="Znf_C2H2_sf"/>
</dbReference>
<feature type="binding site" evidence="8">
    <location>
        <position position="16"/>
    </location>
    <ligand>
        <name>Zn(2+)</name>
        <dbReference type="ChEBI" id="CHEBI:29105"/>
    </ligand>
</feature>
<dbReference type="PROSITE" id="PS51915">
    <property type="entry name" value="ZAD"/>
    <property type="match status" value="1"/>
</dbReference>
<feature type="domain" description="C2H2-type" evidence="10">
    <location>
        <begin position="268"/>
        <end position="296"/>
    </location>
</feature>
<evidence type="ECO:0000259" key="10">
    <source>
        <dbReference type="PROSITE" id="PS50157"/>
    </source>
</evidence>
<dbReference type="Pfam" id="PF00096">
    <property type="entry name" value="zf-C2H2"/>
    <property type="match status" value="2"/>
</dbReference>
<feature type="region of interest" description="Disordered" evidence="9">
    <location>
        <begin position="140"/>
        <end position="193"/>
    </location>
</feature>
<keyword evidence="12" id="KW-1185">Reference proteome</keyword>
<keyword evidence="6" id="KW-0539">Nucleus</keyword>
<dbReference type="Proteomes" id="UP000322000">
    <property type="component" value="Chromosome 26"/>
</dbReference>
<accession>A0A7E5WT70</accession>
<organism evidence="12 13">
    <name type="scientific">Trichoplusia ni</name>
    <name type="common">Cabbage looper</name>
    <dbReference type="NCBI Taxonomy" id="7111"/>
    <lineage>
        <taxon>Eukaryota</taxon>
        <taxon>Metazoa</taxon>
        <taxon>Ecdysozoa</taxon>
        <taxon>Arthropoda</taxon>
        <taxon>Hexapoda</taxon>
        <taxon>Insecta</taxon>
        <taxon>Pterygota</taxon>
        <taxon>Neoptera</taxon>
        <taxon>Endopterygota</taxon>
        <taxon>Lepidoptera</taxon>
        <taxon>Glossata</taxon>
        <taxon>Ditrysia</taxon>
        <taxon>Noctuoidea</taxon>
        <taxon>Noctuidae</taxon>
        <taxon>Plusiinae</taxon>
        <taxon>Trichoplusia</taxon>
    </lineage>
</organism>
<reference evidence="13" key="1">
    <citation type="submission" date="2025-08" db="UniProtKB">
        <authorList>
            <consortium name="RefSeq"/>
        </authorList>
    </citation>
    <scope>IDENTIFICATION</scope>
</reference>
<feature type="binding site" evidence="8">
    <location>
        <position position="13"/>
    </location>
    <ligand>
        <name>Zn(2+)</name>
        <dbReference type="ChEBI" id="CHEBI:29105"/>
    </ligand>
</feature>
<evidence type="ECO:0000256" key="7">
    <source>
        <dbReference type="PROSITE-ProRule" id="PRU00042"/>
    </source>
</evidence>
<dbReference type="GeneID" id="113505471"/>
<dbReference type="PROSITE" id="PS00028">
    <property type="entry name" value="ZINC_FINGER_C2H2_1"/>
    <property type="match status" value="5"/>
</dbReference>
<dbReference type="GO" id="GO:0000981">
    <property type="term" value="F:DNA-binding transcription factor activity, RNA polymerase II-specific"/>
    <property type="evidence" value="ECO:0007669"/>
    <property type="project" value="TreeGrafter"/>
</dbReference>
<dbReference type="SMART" id="SM00868">
    <property type="entry name" value="zf-AD"/>
    <property type="match status" value="1"/>
</dbReference>
<dbReference type="AlphaFoldDB" id="A0A7E5WT70"/>
<evidence type="ECO:0000259" key="11">
    <source>
        <dbReference type="PROSITE" id="PS51915"/>
    </source>
</evidence>
<name>A0A7E5WT70_TRINI</name>
<dbReference type="InterPro" id="IPR013087">
    <property type="entry name" value="Znf_C2H2_type"/>
</dbReference>
<feature type="binding site" evidence="8">
    <location>
        <position position="68"/>
    </location>
    <ligand>
        <name>Zn(2+)</name>
        <dbReference type="ChEBI" id="CHEBI:29105"/>
    </ligand>
</feature>
<evidence type="ECO:0000313" key="12">
    <source>
        <dbReference type="Proteomes" id="UP000322000"/>
    </source>
</evidence>
<dbReference type="PANTHER" id="PTHR24394:SF29">
    <property type="entry name" value="MYONEURIN"/>
    <property type="match status" value="1"/>
</dbReference>
<dbReference type="GO" id="GO:0005634">
    <property type="term" value="C:nucleus"/>
    <property type="evidence" value="ECO:0007669"/>
    <property type="project" value="UniProtKB-SubCell"/>
</dbReference>
<evidence type="ECO:0000256" key="8">
    <source>
        <dbReference type="PROSITE-ProRule" id="PRU01263"/>
    </source>
</evidence>
<keyword evidence="5 8" id="KW-0862">Zinc</keyword>
<dbReference type="InterPro" id="IPR012934">
    <property type="entry name" value="Znf_AD"/>
</dbReference>
<feature type="binding site" evidence="8">
    <location>
        <position position="65"/>
    </location>
    <ligand>
        <name>Zn(2+)</name>
        <dbReference type="ChEBI" id="CHEBI:29105"/>
    </ligand>
</feature>
<dbReference type="PROSITE" id="PS50157">
    <property type="entry name" value="ZINC_FINGER_C2H2_2"/>
    <property type="match status" value="5"/>
</dbReference>
<evidence type="ECO:0000256" key="9">
    <source>
        <dbReference type="SAM" id="MobiDB-lite"/>
    </source>
</evidence>